<keyword evidence="3" id="KW-1185">Reference proteome</keyword>
<protein>
    <submittedName>
        <fullName evidence="2">Uncharacterized protein</fullName>
    </submittedName>
</protein>
<accession>A0A1L7WUN5</accession>
<name>A0A1L7WUN5_9HELO</name>
<evidence type="ECO:0000256" key="1">
    <source>
        <dbReference type="SAM" id="MobiDB-lite"/>
    </source>
</evidence>
<proteinExistence type="predicted"/>
<feature type="region of interest" description="Disordered" evidence="1">
    <location>
        <begin position="1"/>
        <end position="78"/>
    </location>
</feature>
<dbReference type="AlphaFoldDB" id="A0A1L7WUN5"/>
<dbReference type="Proteomes" id="UP000184330">
    <property type="component" value="Unassembled WGS sequence"/>
</dbReference>
<dbReference type="OrthoDB" id="5243686at2759"/>
<sequence>MPGSDRRSRTSRKHSKAESYNSLPPQPEPERYYEQAAKPETWPPPSFLFSINTLPVNDEPSEGGEPPRVNENGRWYPPIRRNGFGPQIPGEQLYRWAEGGKISLADDCQLYEGMWWSRDSVPLAEYRASTMFYCSDFTQFLVATGDASMRHMDEAEDPHNRWWPLTFRHDGSLSQVEEVGQEQNLAGTGPWVNALGLRSYRNRRTSASSGGLAGNVAVIIGLIAFSCKSEDLRTVLLTDRAWHRGRWRGHSREDGRIDERGVVVTIYIDPENDQGSISETIYELEWGGGALLS</sequence>
<organism evidence="2 3">
    <name type="scientific">Phialocephala subalpina</name>
    <dbReference type="NCBI Taxonomy" id="576137"/>
    <lineage>
        <taxon>Eukaryota</taxon>
        <taxon>Fungi</taxon>
        <taxon>Dikarya</taxon>
        <taxon>Ascomycota</taxon>
        <taxon>Pezizomycotina</taxon>
        <taxon>Leotiomycetes</taxon>
        <taxon>Helotiales</taxon>
        <taxon>Mollisiaceae</taxon>
        <taxon>Phialocephala</taxon>
        <taxon>Phialocephala fortinii species complex</taxon>
    </lineage>
</organism>
<dbReference type="EMBL" id="FJOG01000008">
    <property type="protein sequence ID" value="CZR56496.1"/>
    <property type="molecule type" value="Genomic_DNA"/>
</dbReference>
<dbReference type="STRING" id="576137.A0A1L7WUN5"/>
<reference evidence="2 3" key="1">
    <citation type="submission" date="2016-03" db="EMBL/GenBank/DDBJ databases">
        <authorList>
            <person name="Ploux O."/>
        </authorList>
    </citation>
    <scope>NUCLEOTIDE SEQUENCE [LARGE SCALE GENOMIC DNA]</scope>
    <source>
        <strain evidence="2 3">UAMH 11012</strain>
    </source>
</reference>
<evidence type="ECO:0000313" key="3">
    <source>
        <dbReference type="Proteomes" id="UP000184330"/>
    </source>
</evidence>
<evidence type="ECO:0000313" key="2">
    <source>
        <dbReference type="EMBL" id="CZR56496.1"/>
    </source>
</evidence>
<gene>
    <name evidence="2" type="ORF">PAC_06384</name>
</gene>